<dbReference type="FunFam" id="3.40.50.10990:FF:000001">
    <property type="entry name" value="Riboflavin biosynthesis protein RibBA"/>
    <property type="match status" value="1"/>
</dbReference>
<dbReference type="GO" id="GO:0003935">
    <property type="term" value="F:GTP cyclohydrolase II activity"/>
    <property type="evidence" value="ECO:0007669"/>
    <property type="project" value="UniProtKB-UniRule"/>
</dbReference>
<dbReference type="UniPathway" id="UPA00275">
    <property type="reaction ID" value="UER00399"/>
</dbReference>
<feature type="active site" description="Nucleophile" evidence="19">
    <location>
        <position position="335"/>
    </location>
</feature>
<dbReference type="GO" id="GO:0009231">
    <property type="term" value="P:riboflavin biosynthetic process"/>
    <property type="evidence" value="ECO:0007669"/>
    <property type="project" value="UniProtKB-UniRule"/>
</dbReference>
<keyword evidence="23" id="KW-1185">Reference proteome</keyword>
<dbReference type="CDD" id="cd00641">
    <property type="entry name" value="GTP_cyclohydro2"/>
    <property type="match status" value="1"/>
</dbReference>
<evidence type="ECO:0000256" key="13">
    <source>
        <dbReference type="ARBA" id="ARBA00023134"/>
    </source>
</evidence>
<dbReference type="PANTHER" id="PTHR21327">
    <property type="entry name" value="GTP CYCLOHYDROLASE II-RELATED"/>
    <property type="match status" value="1"/>
</dbReference>
<evidence type="ECO:0000256" key="17">
    <source>
        <dbReference type="ARBA" id="ARBA00049295"/>
    </source>
</evidence>
<dbReference type="KEGG" id="ica:Intca_1623"/>
<evidence type="ECO:0000256" key="19">
    <source>
        <dbReference type="HAMAP-Rule" id="MF_00179"/>
    </source>
</evidence>
<feature type="binding site" evidence="19">
    <location>
        <position position="261"/>
    </location>
    <ligand>
        <name>Zn(2+)</name>
        <dbReference type="ChEBI" id="CHEBI:29105"/>
        <note>catalytic</note>
    </ligand>
</feature>
<feature type="site" description="Essential for catalytic activity" evidence="20">
    <location>
        <position position="127"/>
    </location>
</feature>
<comment type="cofactor">
    <cofactor evidence="20">
        <name>Mg(2+)</name>
        <dbReference type="ChEBI" id="CHEBI:18420"/>
    </cofactor>
    <cofactor evidence="20">
        <name>Mn(2+)</name>
        <dbReference type="ChEBI" id="CHEBI:29035"/>
    </cofactor>
    <text evidence="20">Binds 2 divalent metal cations per subunit. Magnesium or manganese.</text>
</comment>
<evidence type="ECO:0000259" key="21">
    <source>
        <dbReference type="Pfam" id="PF00925"/>
    </source>
</evidence>
<feature type="binding site" evidence="20">
    <location>
        <position position="144"/>
    </location>
    <ligand>
        <name>Mg(2+)</name>
        <dbReference type="ChEBI" id="CHEBI:18420"/>
        <label>2</label>
    </ligand>
</feature>
<evidence type="ECO:0000256" key="14">
    <source>
        <dbReference type="ARBA" id="ARBA00023211"/>
    </source>
</evidence>
<feature type="binding site" evidence="20">
    <location>
        <begin position="141"/>
        <end position="145"/>
    </location>
    <ligand>
        <name>D-ribulose 5-phosphate</name>
        <dbReference type="ChEBI" id="CHEBI:58121"/>
    </ligand>
</feature>
<comment type="pathway">
    <text evidence="4 20">Cofactor biosynthesis; riboflavin biosynthesis; 2-hydroxy-3-oxobutyl phosphate from D-ribulose 5-phosphate: step 1/1.</text>
</comment>
<feature type="binding site" evidence="19">
    <location>
        <position position="272"/>
    </location>
    <ligand>
        <name>Zn(2+)</name>
        <dbReference type="ChEBI" id="CHEBI:29105"/>
        <note>catalytic</note>
    </ligand>
</feature>
<keyword evidence="10 19" id="KW-0378">Hydrolase</keyword>
<feature type="binding site" evidence="19">
    <location>
        <position position="356"/>
    </location>
    <ligand>
        <name>GTP</name>
        <dbReference type="ChEBI" id="CHEBI:37565"/>
    </ligand>
</feature>
<dbReference type="AlphaFoldDB" id="E6S8Z9"/>
<dbReference type="Pfam" id="PF00926">
    <property type="entry name" value="DHBP_synthase"/>
    <property type="match status" value="1"/>
</dbReference>
<evidence type="ECO:0000256" key="11">
    <source>
        <dbReference type="ARBA" id="ARBA00022833"/>
    </source>
</evidence>
<evidence type="ECO:0000256" key="12">
    <source>
        <dbReference type="ARBA" id="ARBA00022842"/>
    </source>
</evidence>
<keyword evidence="7 20" id="KW-0686">Riboflavin biosynthesis</keyword>
<dbReference type="GO" id="GO:0005829">
    <property type="term" value="C:cytosol"/>
    <property type="evidence" value="ECO:0007669"/>
    <property type="project" value="TreeGrafter"/>
</dbReference>
<comment type="similarity">
    <text evidence="19">Belongs to the GTP cyclohydrolase II family.</text>
</comment>
<dbReference type="Gene3D" id="3.90.870.10">
    <property type="entry name" value="DHBP synthase"/>
    <property type="match status" value="1"/>
</dbReference>
<evidence type="ECO:0000256" key="8">
    <source>
        <dbReference type="ARBA" id="ARBA00022723"/>
    </source>
</evidence>
<feature type="binding site" evidence="19">
    <location>
        <position position="274"/>
    </location>
    <ligand>
        <name>Zn(2+)</name>
        <dbReference type="ChEBI" id="CHEBI:29105"/>
        <note>catalytic</note>
    </ligand>
</feature>
<evidence type="ECO:0000256" key="3">
    <source>
        <dbReference type="ARBA" id="ARBA00004853"/>
    </source>
</evidence>
<sequence length="412" mass="44287">MSDLSTIEEALDALRAGRPVLVLDSQDRENEGDLVLAAHTATEEWMAWTIRHSSGYLCAPMPDALADRLELPLMVADNRDPLRTAYTVSVDAATGVTTGISATDRTRTVRVLADPASAPTDLIRPGHVLPLRARAGGVLTRPGHTEAAVDLTRLAGLPPVGVIGELVHDDGRMMRYDAVVRLGRDEGLPVITIERLIAWRQQHDRVERLATTVIPTRHGSFTAHGYRDTLTGEEHVALVSSRGLHGARSAAPVLVRLHSECLTGDAFGSLRCDCGPQLQASLARVGREGGVVVYLGGHEGRGVGLVDKLRAYAEQDRGADTVDAQTALGLPVDAREYAAGAAVLHDLGATRVVLLTNNPTKVAALRHFEIDVVAVERLHTEVAAENERYLVTKRERLGHDLPAVIQAKTESA</sequence>
<evidence type="ECO:0000256" key="7">
    <source>
        <dbReference type="ARBA" id="ARBA00022619"/>
    </source>
</evidence>
<keyword evidence="14 20" id="KW-0464">Manganese</keyword>
<keyword evidence="15 20" id="KW-0456">Lyase</keyword>
<keyword evidence="11 19" id="KW-0862">Zinc</keyword>
<dbReference type="InterPro" id="IPR017945">
    <property type="entry name" value="DHBP_synth_RibB-like_a/b_dom"/>
</dbReference>
<comment type="subunit">
    <text evidence="6 20">Homodimer.</text>
</comment>
<dbReference type="SUPFAM" id="SSF55821">
    <property type="entry name" value="YrdC/RibB"/>
    <property type="match status" value="1"/>
</dbReference>
<feature type="binding site" evidence="20">
    <location>
        <position position="29"/>
    </location>
    <ligand>
        <name>Mg(2+)</name>
        <dbReference type="ChEBI" id="CHEBI:18420"/>
        <label>1</label>
    </ligand>
</feature>
<dbReference type="OrthoDB" id="9793111at2"/>
<feature type="binding site" evidence="19">
    <location>
        <position position="277"/>
    </location>
    <ligand>
        <name>GTP</name>
        <dbReference type="ChEBI" id="CHEBI:37565"/>
    </ligand>
</feature>
<gene>
    <name evidence="19" type="primary">ribA</name>
    <name evidence="20" type="synonym">ribB</name>
    <name evidence="22" type="ordered locus">Intca_1623</name>
</gene>
<dbReference type="HAMAP" id="MF_00179">
    <property type="entry name" value="RibA"/>
    <property type="match status" value="1"/>
</dbReference>
<dbReference type="NCBIfam" id="NF001591">
    <property type="entry name" value="PRK00393.1"/>
    <property type="match status" value="1"/>
</dbReference>
<dbReference type="InterPro" id="IPR000422">
    <property type="entry name" value="DHBP_synthase_RibB"/>
</dbReference>
<feature type="site" description="Essential for catalytic activity" evidence="20">
    <location>
        <position position="165"/>
    </location>
</feature>
<dbReference type="FunFam" id="3.90.870.10:FF:000002">
    <property type="entry name" value="3,4-dihydroxy-2-butanone 4-phosphate synthase"/>
    <property type="match status" value="1"/>
</dbReference>
<feature type="active site" description="Proton acceptor" evidence="19">
    <location>
        <position position="333"/>
    </location>
</feature>
<feature type="binding site" evidence="20">
    <location>
        <begin position="28"/>
        <end position="29"/>
    </location>
    <ligand>
        <name>D-ribulose 5-phosphate</name>
        <dbReference type="ChEBI" id="CHEBI:58121"/>
    </ligand>
</feature>
<proteinExistence type="inferred from homology"/>
<dbReference type="InterPro" id="IPR036144">
    <property type="entry name" value="RibA-like_sf"/>
</dbReference>
<dbReference type="Pfam" id="PF00925">
    <property type="entry name" value="GTP_cyclohydro2"/>
    <property type="match status" value="1"/>
</dbReference>
<feature type="binding site" evidence="19">
    <location>
        <position position="361"/>
    </location>
    <ligand>
        <name>GTP</name>
        <dbReference type="ChEBI" id="CHEBI:37565"/>
    </ligand>
</feature>
<dbReference type="Proteomes" id="UP000008914">
    <property type="component" value="Chromosome"/>
</dbReference>
<evidence type="ECO:0000256" key="9">
    <source>
        <dbReference type="ARBA" id="ARBA00022741"/>
    </source>
</evidence>
<dbReference type="EC" id="3.5.4.25" evidence="19"/>
<evidence type="ECO:0000256" key="4">
    <source>
        <dbReference type="ARBA" id="ARBA00004904"/>
    </source>
</evidence>
<dbReference type="GO" id="GO:0005525">
    <property type="term" value="F:GTP binding"/>
    <property type="evidence" value="ECO:0007669"/>
    <property type="project" value="UniProtKB-KW"/>
</dbReference>
<feature type="binding site" evidence="19">
    <location>
        <begin position="299"/>
        <end position="301"/>
    </location>
    <ligand>
        <name>GTP</name>
        <dbReference type="ChEBI" id="CHEBI:37565"/>
    </ligand>
</feature>
<dbReference type="RefSeq" id="WP_013492451.1">
    <property type="nucleotide sequence ID" value="NC_014830.1"/>
</dbReference>
<dbReference type="EMBL" id="CP002343">
    <property type="protein sequence ID" value="ADU48136.1"/>
    <property type="molecule type" value="Genomic_DNA"/>
</dbReference>
<evidence type="ECO:0000256" key="10">
    <source>
        <dbReference type="ARBA" id="ARBA00022801"/>
    </source>
</evidence>
<comment type="pathway">
    <text evidence="3 19">Cofactor biosynthesis; riboflavin biosynthesis; 5-amino-6-(D-ribitylamino)uracil from GTP: step 1/4.</text>
</comment>
<dbReference type="InterPro" id="IPR032677">
    <property type="entry name" value="GTP_cyclohydro_II"/>
</dbReference>
<dbReference type="SUPFAM" id="SSF142695">
    <property type="entry name" value="RibA-like"/>
    <property type="match status" value="1"/>
</dbReference>
<evidence type="ECO:0000256" key="18">
    <source>
        <dbReference type="ARBA" id="ARBA00060730"/>
    </source>
</evidence>
<evidence type="ECO:0000256" key="20">
    <source>
        <dbReference type="HAMAP-Rule" id="MF_00180"/>
    </source>
</evidence>
<dbReference type="PANTHER" id="PTHR21327:SF18">
    <property type="entry name" value="3,4-DIHYDROXY-2-BUTANONE 4-PHOSPHATE SYNTHASE"/>
    <property type="match status" value="1"/>
</dbReference>
<comment type="similarity">
    <text evidence="5">In the N-terminal section; belongs to the DHBP synthase family.</text>
</comment>
<evidence type="ECO:0000256" key="1">
    <source>
        <dbReference type="ARBA" id="ARBA00000141"/>
    </source>
</evidence>
<dbReference type="NCBIfam" id="TIGR00506">
    <property type="entry name" value="ribB"/>
    <property type="match status" value="1"/>
</dbReference>
<feature type="binding site" evidence="19">
    <location>
        <begin position="256"/>
        <end position="260"/>
    </location>
    <ligand>
        <name>GTP</name>
        <dbReference type="ChEBI" id="CHEBI:37565"/>
    </ligand>
</feature>
<comment type="catalytic activity">
    <reaction evidence="1 20">
        <text>D-ribulose 5-phosphate = (2S)-2-hydroxy-3-oxobutyl phosphate + formate + H(+)</text>
        <dbReference type="Rhea" id="RHEA:18457"/>
        <dbReference type="ChEBI" id="CHEBI:15378"/>
        <dbReference type="ChEBI" id="CHEBI:15740"/>
        <dbReference type="ChEBI" id="CHEBI:58121"/>
        <dbReference type="ChEBI" id="CHEBI:58830"/>
        <dbReference type="EC" id="4.1.99.12"/>
    </reaction>
</comment>
<comment type="function">
    <text evidence="16 19">Catalyzes the conversion of GTP to 2,5-diamino-6-ribosylamino-4(3H)-pyrimidinone 5'-phosphate (DARP), formate and pyrophosphate.</text>
</comment>
<dbReference type="Gene3D" id="3.40.50.10990">
    <property type="entry name" value="GTP cyclohydrolase II"/>
    <property type="match status" value="1"/>
</dbReference>
<evidence type="ECO:0000256" key="16">
    <source>
        <dbReference type="ARBA" id="ARBA00043932"/>
    </source>
</evidence>
<protein>
    <recommendedName>
        <fullName evidence="19 20">Multifunctional fusion protein</fullName>
    </recommendedName>
    <domain>
        <recommendedName>
            <fullName evidence="19">GTP cyclohydrolase-2</fullName>
            <ecNumber evidence="19">3.5.4.25</ecNumber>
        </recommendedName>
        <alternativeName>
            <fullName evidence="19">GTP cyclohydrolase II</fullName>
        </alternativeName>
    </domain>
    <domain>
        <recommendedName>
            <fullName evidence="20">3,4-dihydroxy-2-butanone 4-phosphate synthase</fullName>
            <shortName evidence="20">DHBP synthase</shortName>
            <ecNumber evidence="20">4.1.99.12</ecNumber>
        </recommendedName>
    </domain>
</protein>
<evidence type="ECO:0000256" key="2">
    <source>
        <dbReference type="ARBA" id="ARBA00002284"/>
    </source>
</evidence>
<dbReference type="eggNOG" id="COG0108">
    <property type="taxonomic scope" value="Bacteria"/>
</dbReference>
<comment type="function">
    <text evidence="2 20">Catalyzes the conversion of D-ribulose 5-phosphate to formate and 3,4-dihydroxy-2-butanone 4-phosphate.</text>
</comment>
<reference evidence="22 23" key="1">
    <citation type="journal article" date="2010" name="Stand. Genomic Sci.">
        <title>Complete genome sequence of Intrasporangium calvum type strain (7 KIP).</title>
        <authorList>
            <person name="Del Rio T.G."/>
            <person name="Chertkov O."/>
            <person name="Yasawong M."/>
            <person name="Lucas S."/>
            <person name="Deshpande S."/>
            <person name="Cheng J.F."/>
            <person name="Detter C."/>
            <person name="Tapia R."/>
            <person name="Han C."/>
            <person name="Goodwin L."/>
            <person name="Pitluck S."/>
            <person name="Liolios K."/>
            <person name="Ivanova N."/>
            <person name="Mavromatis K."/>
            <person name="Pati A."/>
            <person name="Chen A."/>
            <person name="Palaniappan K."/>
            <person name="Land M."/>
            <person name="Hauser L."/>
            <person name="Chang Y.J."/>
            <person name="Jeffries C.D."/>
            <person name="Rohde M."/>
            <person name="Pukall R."/>
            <person name="Sikorski J."/>
            <person name="Goker M."/>
            <person name="Woyke T."/>
            <person name="Bristow J."/>
            <person name="Eisen J.A."/>
            <person name="Markowitz V."/>
            <person name="Hugenholtz P."/>
            <person name="Kyrpides N.C."/>
            <person name="Klenk H.P."/>
            <person name="Lapidus A."/>
        </authorList>
    </citation>
    <scope>NUCLEOTIDE SEQUENCE [LARGE SCALE GENOMIC DNA]</scope>
    <source>
        <strain evidence="23">ATCC 23552 / DSM 43043 / JCM 3097 / NBRC 12989 / 7 KIP</strain>
    </source>
</reference>
<evidence type="ECO:0000256" key="15">
    <source>
        <dbReference type="ARBA" id="ARBA00023239"/>
    </source>
</evidence>
<keyword evidence="13 19" id="KW-0342">GTP-binding</keyword>
<evidence type="ECO:0000256" key="5">
    <source>
        <dbReference type="ARBA" id="ARBA00005520"/>
    </source>
</evidence>
<comment type="cofactor">
    <cofactor evidence="19">
        <name>Zn(2+)</name>
        <dbReference type="ChEBI" id="CHEBI:29105"/>
    </cofactor>
    <text evidence="19">Binds 1 zinc ion per subunit.</text>
</comment>
<feature type="domain" description="GTP cyclohydrolase II" evidence="21">
    <location>
        <begin position="208"/>
        <end position="374"/>
    </location>
</feature>
<dbReference type="GO" id="GO:0030145">
    <property type="term" value="F:manganese ion binding"/>
    <property type="evidence" value="ECO:0007669"/>
    <property type="project" value="UniProtKB-UniRule"/>
</dbReference>
<dbReference type="HAMAP" id="MF_00180">
    <property type="entry name" value="RibB"/>
    <property type="match status" value="1"/>
</dbReference>
<keyword evidence="12 20" id="KW-0460">Magnesium</keyword>
<accession>E6S8Z9</accession>
<dbReference type="GO" id="GO:0000287">
    <property type="term" value="F:magnesium ion binding"/>
    <property type="evidence" value="ECO:0007669"/>
    <property type="project" value="UniProtKB-UniRule"/>
</dbReference>
<feature type="binding site" evidence="19">
    <location>
        <position position="321"/>
    </location>
    <ligand>
        <name>GTP</name>
        <dbReference type="ChEBI" id="CHEBI:37565"/>
    </ligand>
</feature>
<feature type="binding site" evidence="20">
    <location>
        <position position="33"/>
    </location>
    <ligand>
        <name>D-ribulose 5-phosphate</name>
        <dbReference type="ChEBI" id="CHEBI:58121"/>
    </ligand>
</feature>
<keyword evidence="9 19" id="KW-0547">Nucleotide-binding</keyword>
<keyword evidence="8 20" id="KW-0479">Metal-binding</keyword>
<dbReference type="HOGENOM" id="CLU_020273_1_2_11"/>
<dbReference type="eggNOG" id="COG0807">
    <property type="taxonomic scope" value="Bacteria"/>
</dbReference>
<name>E6S8Z9_INTC7</name>
<evidence type="ECO:0000313" key="22">
    <source>
        <dbReference type="EMBL" id="ADU48136.1"/>
    </source>
</evidence>
<dbReference type="InterPro" id="IPR000926">
    <property type="entry name" value="RibA"/>
</dbReference>
<evidence type="ECO:0000313" key="23">
    <source>
        <dbReference type="Proteomes" id="UP000008914"/>
    </source>
</evidence>
<feature type="binding site" evidence="20">
    <location>
        <position position="29"/>
    </location>
    <ligand>
        <name>Mg(2+)</name>
        <dbReference type="ChEBI" id="CHEBI:18420"/>
        <label>2</label>
    </ligand>
</feature>
<dbReference type="GO" id="GO:0008686">
    <property type="term" value="F:3,4-dihydroxy-2-butanone-4-phosphate synthase activity"/>
    <property type="evidence" value="ECO:0007669"/>
    <property type="project" value="UniProtKB-UniRule"/>
</dbReference>
<dbReference type="STRING" id="710696.Intca_1623"/>
<comment type="similarity">
    <text evidence="18 20">Belongs to the DHBP synthase family.</text>
</comment>
<dbReference type="PIRSF" id="PIRSF001259">
    <property type="entry name" value="RibA"/>
    <property type="match status" value="1"/>
</dbReference>
<organism evidence="22 23">
    <name type="scientific">Intrasporangium calvum (strain ATCC 23552 / DSM 43043 / JCM 3097 / NBRC 12989 / NCIMB 10167 / NRRL B-3866 / 7 KIP)</name>
    <dbReference type="NCBI Taxonomy" id="710696"/>
    <lineage>
        <taxon>Bacteria</taxon>
        <taxon>Bacillati</taxon>
        <taxon>Actinomycetota</taxon>
        <taxon>Actinomycetes</taxon>
        <taxon>Micrococcales</taxon>
        <taxon>Intrasporangiaceae</taxon>
        <taxon>Intrasporangium</taxon>
    </lineage>
</organism>
<dbReference type="EC" id="4.1.99.12" evidence="20"/>
<dbReference type="GO" id="GO:0008270">
    <property type="term" value="F:zinc ion binding"/>
    <property type="evidence" value="ECO:0007669"/>
    <property type="project" value="UniProtKB-UniRule"/>
</dbReference>
<comment type="catalytic activity">
    <reaction evidence="17 19">
        <text>GTP + 4 H2O = 2,5-diamino-6-hydroxy-4-(5-phosphoribosylamino)-pyrimidine + formate + 2 phosphate + 3 H(+)</text>
        <dbReference type="Rhea" id="RHEA:23704"/>
        <dbReference type="ChEBI" id="CHEBI:15377"/>
        <dbReference type="ChEBI" id="CHEBI:15378"/>
        <dbReference type="ChEBI" id="CHEBI:15740"/>
        <dbReference type="ChEBI" id="CHEBI:37565"/>
        <dbReference type="ChEBI" id="CHEBI:43474"/>
        <dbReference type="ChEBI" id="CHEBI:58614"/>
        <dbReference type="EC" id="3.5.4.25"/>
    </reaction>
</comment>
<evidence type="ECO:0000256" key="6">
    <source>
        <dbReference type="ARBA" id="ARBA00011738"/>
    </source>
</evidence>